<comment type="caution">
    <text evidence="17">The sequence shown here is derived from an EMBL/GenBank/DDBJ whole genome shotgun (WGS) entry which is preliminary data.</text>
</comment>
<name>A0A4Z0Q1B3_9BACT</name>
<organism evidence="17 18">
    <name type="scientific">Hymenobacter metallicola</name>
    <dbReference type="NCBI Taxonomy" id="2563114"/>
    <lineage>
        <taxon>Bacteria</taxon>
        <taxon>Pseudomonadati</taxon>
        <taxon>Bacteroidota</taxon>
        <taxon>Cytophagia</taxon>
        <taxon>Cytophagales</taxon>
        <taxon>Hymenobacteraceae</taxon>
        <taxon>Hymenobacter</taxon>
    </lineage>
</organism>
<comment type="cofactor">
    <cofactor evidence="12 14">
        <name>FAD</name>
        <dbReference type="ChEBI" id="CHEBI:57692"/>
    </cofactor>
    <text evidence="12 14">Binds 1 FAD per subunit.</text>
</comment>
<evidence type="ECO:0000256" key="12">
    <source>
        <dbReference type="PIRSR" id="PIRSR000350-3"/>
    </source>
</evidence>
<keyword evidence="4 14" id="KW-0285">Flavoprotein</keyword>
<keyword evidence="8" id="KW-1015">Disulfide bond</keyword>
<dbReference type="InterPro" id="IPR016156">
    <property type="entry name" value="FAD/NAD-linked_Rdtase_dimer_sf"/>
</dbReference>
<comment type="similarity">
    <text evidence="1 14">Belongs to the class-I pyridine nucleotide-disulfide oxidoreductase family.</text>
</comment>
<dbReference type="PRINTS" id="PR00368">
    <property type="entry name" value="FADPNR"/>
</dbReference>
<evidence type="ECO:0000256" key="10">
    <source>
        <dbReference type="ARBA" id="ARBA00049187"/>
    </source>
</evidence>
<dbReference type="PROSITE" id="PS00076">
    <property type="entry name" value="PYRIDINE_REDOX_1"/>
    <property type="match status" value="1"/>
</dbReference>
<evidence type="ECO:0000259" key="16">
    <source>
        <dbReference type="Pfam" id="PF07992"/>
    </source>
</evidence>
<feature type="binding site" evidence="12">
    <location>
        <position position="276"/>
    </location>
    <ligand>
        <name>NAD(+)</name>
        <dbReference type="ChEBI" id="CHEBI:57540"/>
    </ligand>
</feature>
<dbReference type="Pfam" id="PF07992">
    <property type="entry name" value="Pyr_redox_2"/>
    <property type="match status" value="1"/>
</dbReference>
<dbReference type="PANTHER" id="PTHR22912:SF151">
    <property type="entry name" value="DIHYDROLIPOYL DEHYDROGENASE, MITOCHONDRIAL"/>
    <property type="match status" value="1"/>
</dbReference>
<feature type="disulfide bond" description="Redox-active" evidence="13">
    <location>
        <begin position="42"/>
        <end position="47"/>
    </location>
</feature>
<dbReference type="EC" id="1.8.1.4" evidence="2 14"/>
<evidence type="ECO:0000256" key="7">
    <source>
        <dbReference type="ARBA" id="ARBA00023027"/>
    </source>
</evidence>
<evidence type="ECO:0000259" key="15">
    <source>
        <dbReference type="Pfam" id="PF02852"/>
    </source>
</evidence>
<keyword evidence="18" id="KW-1185">Reference proteome</keyword>
<evidence type="ECO:0000256" key="3">
    <source>
        <dbReference type="ARBA" id="ARBA00016961"/>
    </source>
</evidence>
<feature type="domain" description="FAD/NAD(P)-binding" evidence="16">
    <location>
        <begin position="4"/>
        <end position="332"/>
    </location>
</feature>
<evidence type="ECO:0000256" key="11">
    <source>
        <dbReference type="PIRSR" id="PIRSR000350-2"/>
    </source>
</evidence>
<feature type="binding site" evidence="12">
    <location>
        <position position="317"/>
    </location>
    <ligand>
        <name>FAD</name>
        <dbReference type="ChEBI" id="CHEBI:57692"/>
    </ligand>
</feature>
<dbReference type="AlphaFoldDB" id="A0A4Z0Q1B3"/>
<feature type="domain" description="Pyridine nucleotide-disulphide oxidoreductase dimerisation" evidence="15">
    <location>
        <begin position="351"/>
        <end position="459"/>
    </location>
</feature>
<dbReference type="GO" id="GO:0005737">
    <property type="term" value="C:cytoplasm"/>
    <property type="evidence" value="ECO:0007669"/>
    <property type="project" value="UniProtKB-ARBA"/>
</dbReference>
<dbReference type="OrthoDB" id="9800167at2"/>
<feature type="binding site" evidence="12">
    <location>
        <begin position="184"/>
        <end position="191"/>
    </location>
    <ligand>
        <name>NAD(+)</name>
        <dbReference type="ChEBI" id="CHEBI:57540"/>
    </ligand>
</feature>
<dbReference type="PIRSF" id="PIRSF000350">
    <property type="entry name" value="Mercury_reductase_MerA"/>
    <property type="match status" value="1"/>
</dbReference>
<keyword evidence="12" id="KW-0547">Nucleotide-binding</keyword>
<evidence type="ECO:0000256" key="4">
    <source>
        <dbReference type="ARBA" id="ARBA00022630"/>
    </source>
</evidence>
<dbReference type="PRINTS" id="PR00411">
    <property type="entry name" value="PNDRDTASEI"/>
</dbReference>
<sequence>MTTYDVLIIGSGPGGYIAAVRCGQLGLKTAIIEKYPTLGGTCLNVGCIPSKAVLESTELYQKATHQFAEHGIDADNLRADLPRIMERKDQVVKKVCDGVVYLMKKNKVDVIHGVASFVDATTVQVMPTAGGGEEAQQLTAKNIIIATGSKPSTLPFITIDKERVITSTEALALRELPKHLIIVGGGVIGLELGSVYARLGSKVSVVEYTDAIIPTMDRTLGKELLRSLKKQGLEFYLSHKVTAVERTGDTVKLTATPAAGGADLQLEGDYCLVSVGRRPYTDGLNLAAAGVELDEKGRVKVNEDLQTTAPGIWAIGDVVRGAMLAHKASDEGVYVAELIAGKHPEVNYLLIPGVVYTWPEVASVGYTEEQLKEQGKVYKVGSFPYSASGRAVAGSDTEGLVKVLTDAQTDEILGVHMIGARIADIIAEAVSVMHFRGAAEAVGLMSHAHPTYAEAFKEACLNAAGIGALNM</sequence>
<feature type="binding site" evidence="12">
    <location>
        <position position="51"/>
    </location>
    <ligand>
        <name>FAD</name>
        <dbReference type="ChEBI" id="CHEBI:57692"/>
    </ligand>
</feature>
<evidence type="ECO:0000313" key="17">
    <source>
        <dbReference type="EMBL" id="TGE22552.1"/>
    </source>
</evidence>
<dbReference type="InterPro" id="IPR001100">
    <property type="entry name" value="Pyr_nuc-diS_OxRdtase"/>
</dbReference>
<evidence type="ECO:0000256" key="13">
    <source>
        <dbReference type="PIRSR" id="PIRSR000350-4"/>
    </source>
</evidence>
<feature type="binding site" evidence="12">
    <location>
        <begin position="323"/>
        <end position="326"/>
    </location>
    <ligand>
        <name>FAD</name>
        <dbReference type="ChEBI" id="CHEBI:57692"/>
    </ligand>
</feature>
<dbReference type="RefSeq" id="WP_135398303.1">
    <property type="nucleotide sequence ID" value="NZ_SRMB01000006.1"/>
</dbReference>
<evidence type="ECO:0000313" key="18">
    <source>
        <dbReference type="Proteomes" id="UP000298471"/>
    </source>
</evidence>
<keyword evidence="7 12" id="KW-0520">NAD</keyword>
<comment type="miscellaneous">
    <text evidence="14">The active site is a redox-active disulfide bond.</text>
</comment>
<dbReference type="GO" id="GO:0006103">
    <property type="term" value="P:2-oxoglutarate metabolic process"/>
    <property type="evidence" value="ECO:0007669"/>
    <property type="project" value="TreeGrafter"/>
</dbReference>
<feature type="binding site" evidence="12">
    <location>
        <position position="207"/>
    </location>
    <ligand>
        <name>NAD(+)</name>
        <dbReference type="ChEBI" id="CHEBI:57540"/>
    </ligand>
</feature>
<dbReference type="Pfam" id="PF02852">
    <property type="entry name" value="Pyr_redox_dim"/>
    <property type="match status" value="1"/>
</dbReference>
<gene>
    <name evidence="17" type="primary">lpdA</name>
    <name evidence="17" type="ORF">E5K02_22720</name>
</gene>
<dbReference type="InterPro" id="IPR023753">
    <property type="entry name" value="FAD/NAD-binding_dom"/>
</dbReference>
<dbReference type="GO" id="GO:0004148">
    <property type="term" value="F:dihydrolipoyl dehydrogenase (NADH) activity"/>
    <property type="evidence" value="ECO:0007669"/>
    <property type="project" value="UniProtKB-EC"/>
</dbReference>
<dbReference type="InterPro" id="IPR006258">
    <property type="entry name" value="Lipoamide_DH"/>
</dbReference>
<feature type="active site" description="Proton acceptor" evidence="11">
    <location>
        <position position="449"/>
    </location>
</feature>
<dbReference type="SUPFAM" id="SSF55424">
    <property type="entry name" value="FAD/NAD-linked reductases, dimerisation (C-terminal) domain"/>
    <property type="match status" value="1"/>
</dbReference>
<protein>
    <recommendedName>
        <fullName evidence="3 14">Dihydrolipoyl dehydrogenase</fullName>
        <ecNumber evidence="2 14">1.8.1.4</ecNumber>
    </recommendedName>
</protein>
<keyword evidence="5 12" id="KW-0274">FAD</keyword>
<dbReference type="Gene3D" id="3.30.390.30">
    <property type="match status" value="1"/>
</dbReference>
<evidence type="ECO:0000256" key="5">
    <source>
        <dbReference type="ARBA" id="ARBA00022827"/>
    </source>
</evidence>
<evidence type="ECO:0000256" key="6">
    <source>
        <dbReference type="ARBA" id="ARBA00023002"/>
    </source>
</evidence>
<dbReference type="FunFam" id="3.50.50.60:FF:000001">
    <property type="entry name" value="Dihydrolipoyl dehydrogenase, mitochondrial"/>
    <property type="match status" value="1"/>
</dbReference>
<dbReference type="Proteomes" id="UP000298471">
    <property type="component" value="Unassembled WGS sequence"/>
</dbReference>
<keyword evidence="9 14" id="KW-0676">Redox-active center</keyword>
<proteinExistence type="inferred from homology"/>
<comment type="catalytic activity">
    <reaction evidence="10 14">
        <text>N(6)-[(R)-dihydrolipoyl]-L-lysyl-[protein] + NAD(+) = N(6)-[(R)-lipoyl]-L-lysyl-[protein] + NADH + H(+)</text>
        <dbReference type="Rhea" id="RHEA:15045"/>
        <dbReference type="Rhea" id="RHEA-COMP:10474"/>
        <dbReference type="Rhea" id="RHEA-COMP:10475"/>
        <dbReference type="ChEBI" id="CHEBI:15378"/>
        <dbReference type="ChEBI" id="CHEBI:57540"/>
        <dbReference type="ChEBI" id="CHEBI:57945"/>
        <dbReference type="ChEBI" id="CHEBI:83099"/>
        <dbReference type="ChEBI" id="CHEBI:83100"/>
        <dbReference type="EC" id="1.8.1.4"/>
    </reaction>
</comment>
<dbReference type="InterPro" id="IPR004099">
    <property type="entry name" value="Pyr_nucl-diS_OxRdtase_dimer"/>
</dbReference>
<dbReference type="Gene3D" id="3.50.50.60">
    <property type="entry name" value="FAD/NAD(P)-binding domain"/>
    <property type="match status" value="2"/>
</dbReference>
<dbReference type="PANTHER" id="PTHR22912">
    <property type="entry name" value="DISULFIDE OXIDOREDUCTASE"/>
    <property type="match status" value="1"/>
</dbReference>
<dbReference type="NCBIfam" id="TIGR01350">
    <property type="entry name" value="lipoamide_DH"/>
    <property type="match status" value="1"/>
</dbReference>
<dbReference type="InterPro" id="IPR012999">
    <property type="entry name" value="Pyr_OxRdtase_I_AS"/>
</dbReference>
<keyword evidence="6 14" id="KW-0560">Oxidoreductase</keyword>
<evidence type="ECO:0000256" key="14">
    <source>
        <dbReference type="RuleBase" id="RU003692"/>
    </source>
</evidence>
<accession>A0A4Z0Q1B3</accession>
<dbReference type="InterPro" id="IPR036188">
    <property type="entry name" value="FAD/NAD-bd_sf"/>
</dbReference>
<evidence type="ECO:0000256" key="8">
    <source>
        <dbReference type="ARBA" id="ARBA00023157"/>
    </source>
</evidence>
<evidence type="ECO:0000256" key="9">
    <source>
        <dbReference type="ARBA" id="ARBA00023284"/>
    </source>
</evidence>
<reference evidence="17 18" key="1">
    <citation type="submission" date="2019-04" db="EMBL/GenBank/DDBJ databases">
        <authorList>
            <person name="Feng G."/>
            <person name="Zhang J."/>
            <person name="Zhu H."/>
        </authorList>
    </citation>
    <scope>NUCLEOTIDE SEQUENCE [LARGE SCALE GENOMIC DNA]</scope>
    <source>
        <strain evidence="17 18">9PBR-1</strain>
    </source>
</reference>
<dbReference type="FunFam" id="3.30.390.30:FF:000001">
    <property type="entry name" value="Dihydrolipoyl dehydrogenase"/>
    <property type="match status" value="1"/>
</dbReference>
<evidence type="ECO:0000256" key="1">
    <source>
        <dbReference type="ARBA" id="ARBA00007532"/>
    </source>
</evidence>
<dbReference type="InterPro" id="IPR050151">
    <property type="entry name" value="Class-I_Pyr_Nuc-Dis_Oxidored"/>
</dbReference>
<dbReference type="GO" id="GO:0050660">
    <property type="term" value="F:flavin adenine dinucleotide binding"/>
    <property type="evidence" value="ECO:0007669"/>
    <property type="project" value="InterPro"/>
</dbReference>
<dbReference type="EMBL" id="SRMB01000006">
    <property type="protein sequence ID" value="TGE22552.1"/>
    <property type="molecule type" value="Genomic_DNA"/>
</dbReference>
<feature type="binding site" evidence="12">
    <location>
        <begin position="147"/>
        <end position="149"/>
    </location>
    <ligand>
        <name>FAD</name>
        <dbReference type="ChEBI" id="CHEBI:57692"/>
    </ligand>
</feature>
<dbReference type="SUPFAM" id="SSF51905">
    <property type="entry name" value="FAD/NAD(P)-binding domain"/>
    <property type="match status" value="1"/>
</dbReference>
<evidence type="ECO:0000256" key="2">
    <source>
        <dbReference type="ARBA" id="ARBA00012608"/>
    </source>
</evidence>